<dbReference type="InterPro" id="IPR036977">
    <property type="entry name" value="DNA_primase_Znf_CHC2"/>
</dbReference>
<dbReference type="Pfam" id="PF20573">
    <property type="entry name" value="DUF6782"/>
    <property type="match status" value="1"/>
</dbReference>
<evidence type="ECO:0000259" key="5">
    <source>
        <dbReference type="Pfam" id="PF20573"/>
    </source>
</evidence>
<reference evidence="6 7" key="1">
    <citation type="journal article" date="2012" name="PLoS ONE">
        <title>Gene Repertoire Evolution of Streptococcus pyogenes Inferred from Phylogenomic Analysis with Streptococcus canis and Streptococcus dysgalactiae.</title>
        <authorList>
            <person name="Lefebure T."/>
            <person name="Richards V.P."/>
            <person name="Lang P."/>
            <person name="Pavinski-Bitar P."/>
            <person name="Stanhope M.J."/>
        </authorList>
    </citation>
    <scope>NUCLEOTIDE SEQUENCE [LARGE SCALE GENOMIC DNA]</scope>
    <source>
        <strain evidence="6 7">FSL Z3-227</strain>
    </source>
</reference>
<dbReference type="InterPro" id="IPR041420">
    <property type="entry name" value="PBECR4"/>
</dbReference>
<evidence type="ECO:0000313" key="6">
    <source>
        <dbReference type="EMBL" id="EIQ82674.1"/>
    </source>
</evidence>
<comment type="caution">
    <text evidence="6">The sequence shown here is derived from an EMBL/GenBank/DDBJ whole genome shotgun (WGS) entry which is preliminary data.</text>
</comment>
<organism evidence="6 7">
    <name type="scientific">Streptococcus canis FSL Z3-227</name>
    <dbReference type="NCBI Taxonomy" id="482234"/>
    <lineage>
        <taxon>Bacteria</taxon>
        <taxon>Bacillati</taxon>
        <taxon>Bacillota</taxon>
        <taxon>Bacilli</taxon>
        <taxon>Lactobacillales</taxon>
        <taxon>Streptococcaceae</taxon>
        <taxon>Streptococcus</taxon>
    </lineage>
</organism>
<dbReference type="EMBL" id="AIDX01000001">
    <property type="protein sequence ID" value="EIQ82674.1"/>
    <property type="molecule type" value="Genomic_DNA"/>
</dbReference>
<dbReference type="RefSeq" id="WP_003045303.1">
    <property type="nucleotide sequence ID" value="NZ_AIDX01000001.2"/>
</dbReference>
<dbReference type="Gene3D" id="1.10.10.2910">
    <property type="match status" value="1"/>
</dbReference>
<dbReference type="Proteomes" id="UP000004423">
    <property type="component" value="Unassembled WGS sequence"/>
</dbReference>
<dbReference type="GO" id="GO:0008270">
    <property type="term" value="F:zinc ion binding"/>
    <property type="evidence" value="ECO:0007669"/>
    <property type="project" value="InterPro"/>
</dbReference>
<protein>
    <submittedName>
        <fullName evidence="6">Uncharacterized protein</fullName>
    </submittedName>
</protein>
<dbReference type="InterPro" id="IPR013610">
    <property type="entry name" value="ArdC_N"/>
</dbReference>
<dbReference type="GO" id="GO:0006260">
    <property type="term" value="P:DNA replication"/>
    <property type="evidence" value="ECO:0007669"/>
    <property type="project" value="InterPro"/>
</dbReference>
<gene>
    <name evidence="6" type="ORF">SCAZ3_09945</name>
</gene>
<keyword evidence="1" id="KW-0175">Coiled coil</keyword>
<name>A0AAV3FVA7_STRCB</name>
<feature type="region of interest" description="Disordered" evidence="2">
    <location>
        <begin position="1375"/>
        <end position="1399"/>
    </location>
</feature>
<evidence type="ECO:0000259" key="3">
    <source>
        <dbReference type="Pfam" id="PF08401"/>
    </source>
</evidence>
<dbReference type="Gene3D" id="3.40.1360.10">
    <property type="match status" value="1"/>
</dbReference>
<evidence type="ECO:0000313" key="7">
    <source>
        <dbReference type="Proteomes" id="UP000004423"/>
    </source>
</evidence>
<feature type="domain" description="Phage-Barnase-EndoU-ColicinE5/D-RelE like nuclease 4" evidence="4">
    <location>
        <begin position="705"/>
        <end position="886"/>
    </location>
</feature>
<dbReference type="Pfam" id="PF08401">
    <property type="entry name" value="ArdcN"/>
    <property type="match status" value="1"/>
</dbReference>
<evidence type="ECO:0000256" key="2">
    <source>
        <dbReference type="SAM" id="MobiDB-lite"/>
    </source>
</evidence>
<evidence type="ECO:0000256" key="1">
    <source>
        <dbReference type="SAM" id="Coils"/>
    </source>
</evidence>
<feature type="coiled-coil region" evidence="1">
    <location>
        <begin position="1325"/>
        <end position="1352"/>
    </location>
</feature>
<feature type="domain" description="N-terminal" evidence="3">
    <location>
        <begin position="1080"/>
        <end position="1186"/>
    </location>
</feature>
<feature type="region of interest" description="Disordered" evidence="2">
    <location>
        <begin position="609"/>
        <end position="633"/>
    </location>
</feature>
<sequence>MEKLTKEEAKKIPILDVAHSLGMELKKSSPTEYYWTEHDSLKLNTRKNTWRRYATGDGGDTISLVQYIKDISYRQAMTFLATGEYETTFVPLETVETFTYSLEAYEKPFKEARGYLKNIRGLSDDTIDLFFSKGVLAQATKRAKDDYLEDVLVFKFYDKTNHLVGASLQGLTPNQDRHPAKGYLKQILYASQGTAGLHVDIGNPKRLVFTEAPIDLMSYYELHKDKLSDVRLVSMEGLKDGVVSRYTKELLQDLGLIKQDNLDLSKVKNIEQTAMFLEQTAKMTTFLQDVAPKDFITLAVDNDEAGRQFVAKLQDKGIPVNSDLPPLGLGEDKMDWNDLLKQRGGNQMEESYRLKQAKASLEREKARVGEQIEKAIDYQRQTNGQPMNDKRGGASFFKRQRQIDDQISRGLDNIAKKEERVERLEHQEQLKARGFNKNGNGLELSVRNIPRIREEIEKANRGESFFTKATIRKYQSELERLEGIKAMNESITLTEGAKELIASNQLKQWQKQPNIYFIKGEQKLALVLSEEGYFIASEGKYSAITAEQAERVKELLAQQEAIDTPNKVTEDISSQETLDKPETVKSDEQIEPMTFEWVKNGKVLYTFGDSKDTDPTEHKKAPEPEAQEQEKNAEGTIGDFPEIQEAAPLPEATISQPLNDLSPNQTQPQPLLHFTIKDGGKSIEKRNYHLASPKDIVKLNRYATTIQQTAQWYLREVADSRIIYFYQDKETISSLAVNFDRDKFMHLTGIYPHRLGQTAEQTLLDFVNGNGDYESILIANKGATFDKIKVLPELEAIIESDSFYFGDLSGVTKLHQLDLDKAIKSGDEDIILAMRTVDGTTFPASLMKLRQSLKIQLDNTNEERAILGVYRERNGTIEQLSINQEIVKDGGAEMLSILENKQYEVVSEETKQIVDTITAEQFTSVLDAAYNVDVPEELSQDKTLDSDKTTQTQVKEMTDLLDSIVNLGVDYFVNERSKFEDNALQERLDTFFERYDLFNGDLVKTVDSFIEDGFVSLDSGFYEDWKQDKEVLSSPLLESPGDRSHDVEELPEKETIASHEGIKRDVTILEMLDKKDNDALSKHLKEGIKSFRQSDQYKQFLLAMSRFHNYSFRNVQLLMAQNPDATLVASFNKWKKDFNRFVNKGEKSLKVWAPMQVVKRDKNGVPILDERGEPKLVTLFKLVPVFDVSQTNGQELPKYINQLKGNPDGYDNLYRALRDTSKDKGVSLSFSDDIKKANGYYDPNENKIVIKKGMTKAQTLKTIIHEIAHSDLHNKQAMANNPVTRSEAELQAESVAFVVSAYYGFDTSSYSMPYLNSWLNDKVELSDLEKQLDTVQKEARDLINRVDQCLEKYQSKEVVAELSQDKLAERIASLEREEVSESEAITEEKKYQASQTPSI</sequence>
<evidence type="ECO:0000259" key="4">
    <source>
        <dbReference type="Pfam" id="PF18813"/>
    </source>
</evidence>
<dbReference type="GO" id="GO:0003697">
    <property type="term" value="F:single-stranded DNA binding"/>
    <property type="evidence" value="ECO:0007669"/>
    <property type="project" value="InterPro"/>
</dbReference>
<proteinExistence type="predicted"/>
<dbReference type="SUPFAM" id="SSF57783">
    <property type="entry name" value="Zinc beta-ribbon"/>
    <property type="match status" value="1"/>
</dbReference>
<feature type="domain" description="DUF6782" evidence="5">
    <location>
        <begin position="1193"/>
        <end position="1286"/>
    </location>
</feature>
<dbReference type="Pfam" id="PF18813">
    <property type="entry name" value="PBECR4"/>
    <property type="match status" value="1"/>
</dbReference>
<dbReference type="Gene3D" id="3.90.580.10">
    <property type="entry name" value="Zinc finger, CHC2-type domain"/>
    <property type="match status" value="1"/>
</dbReference>
<accession>A0AAV3FVA7</accession>
<dbReference type="InterPro" id="IPR046709">
    <property type="entry name" value="DUF6782"/>
</dbReference>